<dbReference type="InterPro" id="IPR013766">
    <property type="entry name" value="Thioredoxin_domain"/>
</dbReference>
<name>A0ABW2CH08_9ACTN</name>
<evidence type="ECO:0000256" key="3">
    <source>
        <dbReference type="SAM" id="MobiDB-lite"/>
    </source>
</evidence>
<keyword evidence="7" id="KW-1185">Reference proteome</keyword>
<organism evidence="6 7">
    <name type="scientific">Actinomadura yumaensis</name>
    <dbReference type="NCBI Taxonomy" id="111807"/>
    <lineage>
        <taxon>Bacteria</taxon>
        <taxon>Bacillati</taxon>
        <taxon>Actinomycetota</taxon>
        <taxon>Actinomycetes</taxon>
        <taxon>Streptosporangiales</taxon>
        <taxon>Thermomonosporaceae</taxon>
        <taxon>Actinomadura</taxon>
    </lineage>
</organism>
<dbReference type="RefSeq" id="WP_160819461.1">
    <property type="nucleotide sequence ID" value="NZ_JBHSXE010000001.1"/>
</dbReference>
<evidence type="ECO:0000259" key="5">
    <source>
        <dbReference type="PROSITE" id="PS51352"/>
    </source>
</evidence>
<dbReference type="PROSITE" id="PS51352">
    <property type="entry name" value="THIOREDOXIN_2"/>
    <property type="match status" value="1"/>
</dbReference>
<evidence type="ECO:0000313" key="6">
    <source>
        <dbReference type="EMBL" id="MFC6881014.1"/>
    </source>
</evidence>
<evidence type="ECO:0000313" key="7">
    <source>
        <dbReference type="Proteomes" id="UP001596380"/>
    </source>
</evidence>
<sequence>MRFSVRPGIVALGLTGVLAGAAACGGSGDGKAAAEQSPPASPYKASMLPASYKIPDVELTGMDGRPYDLPKRTAGRTTLLFFGYTHCPDICPTTMADAAGAMSLLSPEQRAKVQVVFVSADPARDTPKALKDFLGRFDKSFMGLTGPMKTIQRAAADAKVSITPPPENAKGNYLVSHGSNVMVYGPDGSGKLMFPYQFGSAGMAKDLKTLLGARGAAETAQTARPDGSAGSGRPSAPDPGGAAKAGITVSGARVRVPSTPDVTAGYLTIVNNGAPDTLTGITTPAAGSAEMHRMDMNGSSMKMQRMMTVPVPKGTVAFSKGAMHLMLMKPRKLTEGQSVPLKLTFANAGEVTVTAKVVPAGS</sequence>
<dbReference type="PANTHER" id="PTHR12151">
    <property type="entry name" value="ELECTRON TRANSPORT PROTIN SCO1/SENC FAMILY MEMBER"/>
    <property type="match status" value="1"/>
</dbReference>
<reference evidence="7" key="1">
    <citation type="journal article" date="2019" name="Int. J. Syst. Evol. Microbiol.">
        <title>The Global Catalogue of Microorganisms (GCM) 10K type strain sequencing project: providing services to taxonomists for standard genome sequencing and annotation.</title>
        <authorList>
            <consortium name="The Broad Institute Genomics Platform"/>
            <consortium name="The Broad Institute Genome Sequencing Center for Infectious Disease"/>
            <person name="Wu L."/>
            <person name="Ma J."/>
        </authorList>
    </citation>
    <scope>NUCLEOTIDE SEQUENCE [LARGE SCALE GENOMIC DNA]</scope>
    <source>
        <strain evidence="7">JCM 3369</strain>
    </source>
</reference>
<gene>
    <name evidence="6" type="ORF">ACFQKB_14700</name>
</gene>
<dbReference type="InterPro" id="IPR036182">
    <property type="entry name" value="PCuAC_sf"/>
</dbReference>
<dbReference type="Gene3D" id="3.40.30.10">
    <property type="entry name" value="Glutaredoxin"/>
    <property type="match status" value="1"/>
</dbReference>
<protein>
    <submittedName>
        <fullName evidence="6">SCO family protein</fullName>
    </submittedName>
</protein>
<dbReference type="InterPro" id="IPR003782">
    <property type="entry name" value="SCO1/SenC"/>
</dbReference>
<dbReference type="SUPFAM" id="SSF52833">
    <property type="entry name" value="Thioredoxin-like"/>
    <property type="match status" value="1"/>
</dbReference>
<evidence type="ECO:0000256" key="2">
    <source>
        <dbReference type="ARBA" id="ARBA00023008"/>
    </source>
</evidence>
<feature type="domain" description="Thioredoxin" evidence="5">
    <location>
        <begin position="48"/>
        <end position="216"/>
    </location>
</feature>
<feature type="region of interest" description="Disordered" evidence="3">
    <location>
        <begin position="215"/>
        <end position="245"/>
    </location>
</feature>
<keyword evidence="2" id="KW-0186">Copper</keyword>
<comment type="caution">
    <text evidence="6">The sequence shown here is derived from an EMBL/GenBank/DDBJ whole genome shotgun (WGS) entry which is preliminary data.</text>
</comment>
<evidence type="ECO:0000256" key="1">
    <source>
        <dbReference type="ARBA" id="ARBA00010996"/>
    </source>
</evidence>
<comment type="similarity">
    <text evidence="1">Belongs to the SCO1/2 family.</text>
</comment>
<dbReference type="InterPro" id="IPR036249">
    <property type="entry name" value="Thioredoxin-like_sf"/>
</dbReference>
<evidence type="ECO:0000256" key="4">
    <source>
        <dbReference type="SAM" id="SignalP"/>
    </source>
</evidence>
<dbReference type="EMBL" id="JBHSXS010000007">
    <property type="protein sequence ID" value="MFC6881014.1"/>
    <property type="molecule type" value="Genomic_DNA"/>
</dbReference>
<feature type="signal peptide" evidence="4">
    <location>
        <begin position="1"/>
        <end position="22"/>
    </location>
</feature>
<dbReference type="InterPro" id="IPR007410">
    <property type="entry name" value="LpqE-like"/>
</dbReference>
<dbReference type="Proteomes" id="UP001596380">
    <property type="component" value="Unassembled WGS sequence"/>
</dbReference>
<dbReference type="SUPFAM" id="SSF110087">
    <property type="entry name" value="DR1885-like metal-binding protein"/>
    <property type="match status" value="1"/>
</dbReference>
<dbReference type="Pfam" id="PF04314">
    <property type="entry name" value="PCuAC"/>
    <property type="match status" value="1"/>
</dbReference>
<dbReference type="PANTHER" id="PTHR12151:SF25">
    <property type="entry name" value="LINALOOL DEHYDRATASE_ISOMERASE DOMAIN-CONTAINING PROTEIN"/>
    <property type="match status" value="1"/>
</dbReference>
<feature type="chain" id="PRO_5045221251" evidence="4">
    <location>
        <begin position="23"/>
        <end position="362"/>
    </location>
</feature>
<dbReference type="CDD" id="cd02968">
    <property type="entry name" value="SCO"/>
    <property type="match status" value="1"/>
</dbReference>
<accession>A0ABW2CH08</accession>
<dbReference type="Gene3D" id="2.60.40.1890">
    <property type="entry name" value="PCu(A)C copper chaperone"/>
    <property type="match status" value="1"/>
</dbReference>
<dbReference type="Pfam" id="PF02630">
    <property type="entry name" value="SCO1-SenC"/>
    <property type="match status" value="1"/>
</dbReference>
<proteinExistence type="inferred from homology"/>
<keyword evidence="4" id="KW-0732">Signal</keyword>
<dbReference type="PROSITE" id="PS51257">
    <property type="entry name" value="PROKAR_LIPOPROTEIN"/>
    <property type="match status" value="1"/>
</dbReference>